<name>A0AA37QAQ0_9BACT</name>
<proteinExistence type="predicted"/>
<gene>
    <name evidence="2" type="ORF">rosag_43450</name>
</gene>
<evidence type="ECO:0000313" key="3">
    <source>
        <dbReference type="Proteomes" id="UP001161325"/>
    </source>
</evidence>
<dbReference type="RefSeq" id="WP_284352262.1">
    <property type="nucleotide sequence ID" value="NZ_BRXS01000007.1"/>
</dbReference>
<feature type="signal peptide" evidence="1">
    <location>
        <begin position="1"/>
        <end position="15"/>
    </location>
</feature>
<dbReference type="Proteomes" id="UP001161325">
    <property type="component" value="Unassembled WGS sequence"/>
</dbReference>
<reference evidence="2" key="1">
    <citation type="submission" date="2022-08" db="EMBL/GenBank/DDBJ databases">
        <title>Draft genome sequencing of Roseisolibacter agri AW1220.</title>
        <authorList>
            <person name="Tobiishi Y."/>
            <person name="Tonouchi A."/>
        </authorList>
    </citation>
    <scope>NUCLEOTIDE SEQUENCE</scope>
    <source>
        <strain evidence="2">AW1220</strain>
    </source>
</reference>
<evidence type="ECO:0000313" key="2">
    <source>
        <dbReference type="EMBL" id="GLC27832.1"/>
    </source>
</evidence>
<organism evidence="2 3">
    <name type="scientific">Roseisolibacter agri</name>
    <dbReference type="NCBI Taxonomy" id="2014610"/>
    <lineage>
        <taxon>Bacteria</taxon>
        <taxon>Pseudomonadati</taxon>
        <taxon>Gemmatimonadota</taxon>
        <taxon>Gemmatimonadia</taxon>
        <taxon>Gemmatimonadales</taxon>
        <taxon>Gemmatimonadaceae</taxon>
        <taxon>Roseisolibacter</taxon>
    </lineage>
</organism>
<dbReference type="AlphaFoldDB" id="A0AA37QAQ0"/>
<dbReference type="EMBL" id="BRXS01000007">
    <property type="protein sequence ID" value="GLC27832.1"/>
    <property type="molecule type" value="Genomic_DNA"/>
</dbReference>
<accession>A0AA37QAQ0</accession>
<comment type="caution">
    <text evidence="2">The sequence shown here is derived from an EMBL/GenBank/DDBJ whole genome shotgun (WGS) entry which is preliminary data.</text>
</comment>
<sequence>MALLAALALPLHAPAAQVARAPVTLDVRIDGPLYRTQLGDDACTARCATLRGALSDSVRAAFERSFGFLEWRPTAAPDTLVVAWVNSEAQTGKLALSLRGKHARRGTRTTHVPFESFNAIATRPAADWQSVPRLSAAWSAQLRTILARPSETQGILTNLLWQIPLAERGGVSLGEAPDVVVGVGPRALRADPARNPVFVVRMHVVDPATGPIASARQDTTEMSLAGCSRSGGGATYRCRMDQLVYPERTPPDTVRGAAELRTLARRAKQQPVTLHLWTYFPVDPADDAPLHRPRE</sequence>
<feature type="chain" id="PRO_5041201359" evidence="1">
    <location>
        <begin position="16"/>
        <end position="295"/>
    </location>
</feature>
<keyword evidence="3" id="KW-1185">Reference proteome</keyword>
<protein>
    <submittedName>
        <fullName evidence="2">Uncharacterized protein</fullName>
    </submittedName>
</protein>
<evidence type="ECO:0000256" key="1">
    <source>
        <dbReference type="SAM" id="SignalP"/>
    </source>
</evidence>
<keyword evidence="1" id="KW-0732">Signal</keyword>